<dbReference type="EMBL" id="CAJVPU010002050">
    <property type="protein sequence ID" value="CAG8493934.1"/>
    <property type="molecule type" value="Genomic_DNA"/>
</dbReference>
<proteinExistence type="predicted"/>
<accession>A0ACA9KUH7</accession>
<dbReference type="Proteomes" id="UP000789702">
    <property type="component" value="Unassembled WGS sequence"/>
</dbReference>
<reference evidence="1" key="1">
    <citation type="submission" date="2021-06" db="EMBL/GenBank/DDBJ databases">
        <authorList>
            <person name="Kallberg Y."/>
            <person name="Tangrot J."/>
            <person name="Rosling A."/>
        </authorList>
    </citation>
    <scope>NUCLEOTIDE SEQUENCE</scope>
    <source>
        <strain evidence="1">IL203A</strain>
    </source>
</reference>
<name>A0ACA9KUH7_9GLOM</name>
<evidence type="ECO:0000313" key="2">
    <source>
        <dbReference type="Proteomes" id="UP000789702"/>
    </source>
</evidence>
<keyword evidence="2" id="KW-1185">Reference proteome</keyword>
<gene>
    <name evidence="1" type="ORF">DHETER_LOCUS2687</name>
</gene>
<comment type="caution">
    <text evidence="1">The sequence shown here is derived from an EMBL/GenBank/DDBJ whole genome shotgun (WGS) entry which is preliminary data.</text>
</comment>
<evidence type="ECO:0000313" key="1">
    <source>
        <dbReference type="EMBL" id="CAG8493934.1"/>
    </source>
</evidence>
<protein>
    <submittedName>
        <fullName evidence="1">665_t:CDS:1</fullName>
    </submittedName>
</protein>
<sequence length="166" mass="19314">MTELPEKENDALAALQSLIYEGPPEEVAENFKNQGNECFKTGKSQYQDAINFYMKALETNCQDNRIIEACLTNRAAINLELQPNNLALQQLRETCIKQKEILDQKAKIKEEQLKESGFNEGNTFLDHLEMIFEQPAPWDIEHNIHQIIYKFTTNISYQQEMKRNKS</sequence>
<organism evidence="1 2">
    <name type="scientific">Dentiscutata heterogama</name>
    <dbReference type="NCBI Taxonomy" id="1316150"/>
    <lineage>
        <taxon>Eukaryota</taxon>
        <taxon>Fungi</taxon>
        <taxon>Fungi incertae sedis</taxon>
        <taxon>Mucoromycota</taxon>
        <taxon>Glomeromycotina</taxon>
        <taxon>Glomeromycetes</taxon>
        <taxon>Diversisporales</taxon>
        <taxon>Gigasporaceae</taxon>
        <taxon>Dentiscutata</taxon>
    </lineage>
</organism>